<sequence length="166" mass="18408">MVGPSSQPQDGECAPPTKEFLASVMDEAVGSELLGVIREVKAELKGVLAELRMAAGQQDTELLTQARDFFDKFCLRLRSPEEAIRNNAEELRRYRESELARLHTEVPELQAELARAKDSAADCAAAAKVLDQRLSEQARQHQRLSKEQDNAPRACFSQVSQTDPGQ</sequence>
<keyword evidence="3" id="KW-1185">Reference proteome</keyword>
<name>A0AAE0GQ87_9CHLO</name>
<proteinExistence type="predicted"/>
<gene>
    <name evidence="2" type="ORF">CYMTET_10109</name>
</gene>
<evidence type="ECO:0000313" key="3">
    <source>
        <dbReference type="Proteomes" id="UP001190700"/>
    </source>
</evidence>
<reference evidence="2 3" key="1">
    <citation type="journal article" date="2015" name="Genome Biol. Evol.">
        <title>Comparative Genomics of a Bacterivorous Green Alga Reveals Evolutionary Causalities and Consequences of Phago-Mixotrophic Mode of Nutrition.</title>
        <authorList>
            <person name="Burns J.A."/>
            <person name="Paasch A."/>
            <person name="Narechania A."/>
            <person name="Kim E."/>
        </authorList>
    </citation>
    <scope>NUCLEOTIDE SEQUENCE [LARGE SCALE GENOMIC DNA]</scope>
    <source>
        <strain evidence="2 3">PLY_AMNH</strain>
    </source>
</reference>
<feature type="region of interest" description="Disordered" evidence="1">
    <location>
        <begin position="137"/>
        <end position="166"/>
    </location>
</feature>
<evidence type="ECO:0000256" key="1">
    <source>
        <dbReference type="SAM" id="MobiDB-lite"/>
    </source>
</evidence>
<feature type="compositionally biased region" description="Basic and acidic residues" evidence="1">
    <location>
        <begin position="137"/>
        <end position="150"/>
    </location>
</feature>
<dbReference type="AlphaFoldDB" id="A0AAE0GQ87"/>
<evidence type="ECO:0000313" key="2">
    <source>
        <dbReference type="EMBL" id="KAK3282135.1"/>
    </source>
</evidence>
<feature type="compositionally biased region" description="Polar residues" evidence="1">
    <location>
        <begin position="157"/>
        <end position="166"/>
    </location>
</feature>
<protein>
    <submittedName>
        <fullName evidence="2">Uncharacterized protein</fullName>
    </submittedName>
</protein>
<accession>A0AAE0GQ87</accession>
<dbReference type="EMBL" id="LGRX02003525">
    <property type="protein sequence ID" value="KAK3282135.1"/>
    <property type="molecule type" value="Genomic_DNA"/>
</dbReference>
<dbReference type="Proteomes" id="UP001190700">
    <property type="component" value="Unassembled WGS sequence"/>
</dbReference>
<comment type="caution">
    <text evidence="2">The sequence shown here is derived from an EMBL/GenBank/DDBJ whole genome shotgun (WGS) entry which is preliminary data.</text>
</comment>
<organism evidence="2 3">
    <name type="scientific">Cymbomonas tetramitiformis</name>
    <dbReference type="NCBI Taxonomy" id="36881"/>
    <lineage>
        <taxon>Eukaryota</taxon>
        <taxon>Viridiplantae</taxon>
        <taxon>Chlorophyta</taxon>
        <taxon>Pyramimonadophyceae</taxon>
        <taxon>Pyramimonadales</taxon>
        <taxon>Pyramimonadaceae</taxon>
        <taxon>Cymbomonas</taxon>
    </lineage>
</organism>